<dbReference type="GO" id="GO:0008168">
    <property type="term" value="F:methyltransferase activity"/>
    <property type="evidence" value="ECO:0007669"/>
    <property type="project" value="UniProtKB-KW"/>
</dbReference>
<dbReference type="InterPro" id="IPR036388">
    <property type="entry name" value="WH-like_DNA-bd_sf"/>
</dbReference>
<dbReference type="InterPro" id="IPR036217">
    <property type="entry name" value="MethylDNA_cys_MeTrfase_DNAb"/>
</dbReference>
<dbReference type="InterPro" id="IPR036631">
    <property type="entry name" value="MGMT_N_sf"/>
</dbReference>
<dbReference type="InterPro" id="IPR023546">
    <property type="entry name" value="MGMT"/>
</dbReference>
<dbReference type="SUPFAM" id="SSF53155">
    <property type="entry name" value="Methylated DNA-protein cysteine methyltransferase domain"/>
    <property type="match status" value="1"/>
</dbReference>
<evidence type="ECO:0000256" key="3">
    <source>
        <dbReference type="ARBA" id="ARBA00022603"/>
    </source>
</evidence>
<dbReference type="HAMAP" id="MF_00772">
    <property type="entry name" value="OGT"/>
    <property type="match status" value="1"/>
</dbReference>
<dbReference type="InterPro" id="IPR008332">
    <property type="entry name" value="MethylG_MeTrfase_N"/>
</dbReference>
<keyword evidence="2 8" id="KW-0963">Cytoplasm</keyword>
<dbReference type="GO" id="GO:0032259">
    <property type="term" value="P:methylation"/>
    <property type="evidence" value="ECO:0007669"/>
    <property type="project" value="UniProtKB-KW"/>
</dbReference>
<dbReference type="InterPro" id="IPR001497">
    <property type="entry name" value="MethylDNA_cys_MeTrfase_AS"/>
</dbReference>
<keyword evidence="3 8" id="KW-0489">Methyltransferase</keyword>
<dbReference type="CDD" id="cd06445">
    <property type="entry name" value="ATase"/>
    <property type="match status" value="1"/>
</dbReference>
<comment type="caution">
    <text evidence="11">The sequence shown here is derived from an EMBL/GenBank/DDBJ whole genome shotgun (WGS) entry which is preliminary data.</text>
</comment>
<dbReference type="PROSITE" id="PS00374">
    <property type="entry name" value="MGMT"/>
    <property type="match status" value="1"/>
</dbReference>
<dbReference type="Proteomes" id="UP001170379">
    <property type="component" value="Unassembled WGS sequence"/>
</dbReference>
<accession>A0ABT7CAJ3</accession>
<keyword evidence="6 8" id="KW-0234">DNA repair</keyword>
<reference evidence="11" key="2">
    <citation type="journal article" date="2022" name="Sci. Rep.">
        <title>In silico prediction of the enzymes involved in the degradation of the herbicide molinate by Gulosibacter molinativorax ON4T.</title>
        <authorList>
            <person name="Lopes A.R."/>
            <person name="Bunin E."/>
            <person name="Viana A.T."/>
            <person name="Froufe H."/>
            <person name="Munoz-Merida A."/>
            <person name="Pinho D."/>
            <person name="Figueiredo J."/>
            <person name="Barroso C."/>
            <person name="Vaz-Moreira I."/>
            <person name="Bellanger X."/>
            <person name="Egas C."/>
            <person name="Nunes O.C."/>
        </authorList>
    </citation>
    <scope>NUCLEOTIDE SEQUENCE</scope>
    <source>
        <strain evidence="11">ON4</strain>
    </source>
</reference>
<evidence type="ECO:0000259" key="9">
    <source>
        <dbReference type="Pfam" id="PF01035"/>
    </source>
</evidence>
<dbReference type="Gene3D" id="1.10.10.10">
    <property type="entry name" value="Winged helix-like DNA-binding domain superfamily/Winged helix DNA-binding domain"/>
    <property type="match status" value="1"/>
</dbReference>
<keyword evidence="4 8" id="KW-0808">Transferase</keyword>
<comment type="catalytic activity">
    <reaction evidence="1 8">
        <text>a 4-O-methyl-thymidine in DNA + L-cysteinyl-[protein] = a thymidine in DNA + S-methyl-L-cysteinyl-[protein]</text>
        <dbReference type="Rhea" id="RHEA:53428"/>
        <dbReference type="Rhea" id="RHEA-COMP:10131"/>
        <dbReference type="Rhea" id="RHEA-COMP:10132"/>
        <dbReference type="Rhea" id="RHEA-COMP:13555"/>
        <dbReference type="Rhea" id="RHEA-COMP:13556"/>
        <dbReference type="ChEBI" id="CHEBI:29950"/>
        <dbReference type="ChEBI" id="CHEBI:82612"/>
        <dbReference type="ChEBI" id="CHEBI:137386"/>
        <dbReference type="ChEBI" id="CHEBI:137387"/>
        <dbReference type="EC" id="2.1.1.63"/>
    </reaction>
</comment>
<dbReference type="NCBIfam" id="TIGR00589">
    <property type="entry name" value="ogt"/>
    <property type="match status" value="1"/>
</dbReference>
<dbReference type="Gene3D" id="3.30.160.70">
    <property type="entry name" value="Methylated DNA-protein cysteine methyltransferase domain"/>
    <property type="match status" value="1"/>
</dbReference>
<feature type="domain" description="Methylguanine DNA methyltransferase ribonuclease-like" evidence="10">
    <location>
        <begin position="4"/>
        <end position="76"/>
    </location>
</feature>
<evidence type="ECO:0000313" key="12">
    <source>
        <dbReference type="Proteomes" id="UP001170379"/>
    </source>
</evidence>
<comment type="subcellular location">
    <subcellularLocation>
        <location evidence="8">Cytoplasm</location>
    </subcellularLocation>
</comment>
<gene>
    <name evidence="11" type="ORF">C7K25_12680</name>
</gene>
<feature type="domain" description="Methylated-DNA-[protein]-cysteine S-methyltransferase DNA binding" evidence="9">
    <location>
        <begin position="82"/>
        <end position="161"/>
    </location>
</feature>
<evidence type="ECO:0000256" key="8">
    <source>
        <dbReference type="HAMAP-Rule" id="MF_00772"/>
    </source>
</evidence>
<evidence type="ECO:0000256" key="1">
    <source>
        <dbReference type="ARBA" id="ARBA00001286"/>
    </source>
</evidence>
<dbReference type="Pfam" id="PF01035">
    <property type="entry name" value="DNA_binding_1"/>
    <property type="match status" value="1"/>
</dbReference>
<evidence type="ECO:0000256" key="2">
    <source>
        <dbReference type="ARBA" id="ARBA00022490"/>
    </source>
</evidence>
<dbReference type="EC" id="2.1.1.63" evidence="8"/>
<organism evidence="11 12">
    <name type="scientific">Gulosibacter molinativorax</name>
    <dbReference type="NCBI Taxonomy" id="256821"/>
    <lineage>
        <taxon>Bacteria</taxon>
        <taxon>Bacillati</taxon>
        <taxon>Actinomycetota</taxon>
        <taxon>Actinomycetes</taxon>
        <taxon>Micrococcales</taxon>
        <taxon>Microbacteriaceae</taxon>
        <taxon>Gulosibacter</taxon>
    </lineage>
</organism>
<keyword evidence="12" id="KW-1185">Reference proteome</keyword>
<comment type="catalytic activity">
    <reaction evidence="7 8">
        <text>a 6-O-methyl-2'-deoxyguanosine in DNA + L-cysteinyl-[protein] = S-methyl-L-cysteinyl-[protein] + a 2'-deoxyguanosine in DNA</text>
        <dbReference type="Rhea" id="RHEA:24000"/>
        <dbReference type="Rhea" id="RHEA-COMP:10131"/>
        <dbReference type="Rhea" id="RHEA-COMP:10132"/>
        <dbReference type="Rhea" id="RHEA-COMP:11367"/>
        <dbReference type="Rhea" id="RHEA-COMP:11368"/>
        <dbReference type="ChEBI" id="CHEBI:29950"/>
        <dbReference type="ChEBI" id="CHEBI:82612"/>
        <dbReference type="ChEBI" id="CHEBI:85445"/>
        <dbReference type="ChEBI" id="CHEBI:85448"/>
        <dbReference type="EC" id="2.1.1.63"/>
    </reaction>
</comment>
<keyword evidence="5 8" id="KW-0227">DNA damage</keyword>
<comment type="miscellaneous">
    <text evidence="8">This enzyme catalyzes only one turnover and therefore is not strictly catalytic. According to one definition, an enzyme is a biocatalyst that acts repeatedly and over many reaction cycles.</text>
</comment>
<evidence type="ECO:0000256" key="5">
    <source>
        <dbReference type="ARBA" id="ARBA00022763"/>
    </source>
</evidence>
<dbReference type="SUPFAM" id="SSF46767">
    <property type="entry name" value="Methylated DNA-protein cysteine methyltransferase, C-terminal domain"/>
    <property type="match status" value="1"/>
</dbReference>
<name>A0ABT7CAJ3_9MICO</name>
<dbReference type="PANTHER" id="PTHR10815">
    <property type="entry name" value="METHYLATED-DNA--PROTEIN-CYSTEINE METHYLTRANSFERASE"/>
    <property type="match status" value="1"/>
</dbReference>
<dbReference type="InterPro" id="IPR014048">
    <property type="entry name" value="MethylDNA_cys_MeTrfase_DNA-bd"/>
</dbReference>
<dbReference type="PANTHER" id="PTHR10815:SF5">
    <property type="entry name" value="METHYLATED-DNA--PROTEIN-CYSTEINE METHYLTRANSFERASE"/>
    <property type="match status" value="1"/>
</dbReference>
<proteinExistence type="inferred from homology"/>
<dbReference type="RefSeq" id="WP_026937373.1">
    <property type="nucleotide sequence ID" value="NZ_CP028426.1"/>
</dbReference>
<dbReference type="Pfam" id="PF02870">
    <property type="entry name" value="Methyltransf_1N"/>
    <property type="match status" value="1"/>
</dbReference>
<feature type="active site" description="Nucleophile; methyl group acceptor" evidence="8">
    <location>
        <position position="133"/>
    </location>
</feature>
<evidence type="ECO:0000256" key="6">
    <source>
        <dbReference type="ARBA" id="ARBA00023204"/>
    </source>
</evidence>
<evidence type="ECO:0000256" key="4">
    <source>
        <dbReference type="ARBA" id="ARBA00022679"/>
    </source>
</evidence>
<comment type="function">
    <text evidence="8">Involved in the cellular defense against the biological effects of O6-methylguanine (O6-MeG) and O4-methylthymine (O4-MeT) in DNA. Repairs the methylated nucleobase in DNA by stoichiometrically transferring the methyl group to a cysteine residue in the enzyme. This is a suicide reaction: the enzyme is irreversibly inactivated.</text>
</comment>
<sequence length="171" mass="19006">MTTVRHALVETTLGEVTLVADGDDLTGLYFPEHWHLPDETTFGVRVDAEEDDVLARAKAELDEFFVGDRESFDVSVQTWGNEFSERVWAMLREIPYGQTTTYGALAERLGDRRLAQRVGQAVGRNPVCVFIPCHRVVGADGSLTGYAGGLDRKRFLLELEEPAEASGSRLF</sequence>
<protein>
    <recommendedName>
        <fullName evidence="8">Methylated-DNA--protein-cysteine methyltransferase</fullName>
        <ecNumber evidence="8">2.1.1.63</ecNumber>
    </recommendedName>
    <alternativeName>
        <fullName evidence="8">6-O-methylguanine-DNA methyltransferase</fullName>
        <shortName evidence="8">MGMT</shortName>
    </alternativeName>
    <alternativeName>
        <fullName evidence="8">O-6-methylguanine-DNA-alkyltransferase</fullName>
    </alternativeName>
</protein>
<evidence type="ECO:0000313" key="11">
    <source>
        <dbReference type="EMBL" id="MDJ1372215.1"/>
    </source>
</evidence>
<comment type="similarity">
    <text evidence="8">Belongs to the MGMT family.</text>
</comment>
<dbReference type="EMBL" id="PXVD01000021">
    <property type="protein sequence ID" value="MDJ1372215.1"/>
    <property type="molecule type" value="Genomic_DNA"/>
</dbReference>
<reference evidence="11" key="1">
    <citation type="submission" date="2018-03" db="EMBL/GenBank/DDBJ databases">
        <authorList>
            <person name="Nunes O.C."/>
            <person name="Lopes A.R."/>
            <person name="Froufe H."/>
            <person name="Munoz-Merida A."/>
            <person name="Barroso C."/>
            <person name="Egas C."/>
        </authorList>
    </citation>
    <scope>NUCLEOTIDE SEQUENCE</scope>
    <source>
        <strain evidence="11">ON4</strain>
    </source>
</reference>
<evidence type="ECO:0000256" key="7">
    <source>
        <dbReference type="ARBA" id="ARBA00049348"/>
    </source>
</evidence>
<evidence type="ECO:0000259" key="10">
    <source>
        <dbReference type="Pfam" id="PF02870"/>
    </source>
</evidence>